<reference evidence="1" key="1">
    <citation type="submission" date="2014-12" db="EMBL/GenBank/DDBJ databases">
        <title>Insight into the proteome of Arion vulgaris.</title>
        <authorList>
            <person name="Aradska J."/>
            <person name="Bulat T."/>
            <person name="Smidak R."/>
            <person name="Sarate P."/>
            <person name="Gangsoo J."/>
            <person name="Sialana F."/>
            <person name="Bilban M."/>
            <person name="Lubec G."/>
        </authorList>
    </citation>
    <scope>NUCLEOTIDE SEQUENCE</scope>
    <source>
        <tissue evidence="1">Skin</tissue>
    </source>
</reference>
<accession>A0A0B6ZFL6</accession>
<proteinExistence type="predicted"/>
<gene>
    <name evidence="1" type="primary">ORF61802</name>
</gene>
<dbReference type="EMBL" id="HACG01020357">
    <property type="protein sequence ID" value="CEK67222.1"/>
    <property type="molecule type" value="Transcribed_RNA"/>
</dbReference>
<sequence>MLPSYYWLELRSQHFPCICIQKMMAAKDAMQSVKFCGRISNTALTKILFSFLKVALKTDCKHSLAK</sequence>
<organism evidence="1">
    <name type="scientific">Arion vulgaris</name>
    <dbReference type="NCBI Taxonomy" id="1028688"/>
    <lineage>
        <taxon>Eukaryota</taxon>
        <taxon>Metazoa</taxon>
        <taxon>Spiralia</taxon>
        <taxon>Lophotrochozoa</taxon>
        <taxon>Mollusca</taxon>
        <taxon>Gastropoda</taxon>
        <taxon>Heterobranchia</taxon>
        <taxon>Euthyneura</taxon>
        <taxon>Panpulmonata</taxon>
        <taxon>Eupulmonata</taxon>
        <taxon>Stylommatophora</taxon>
        <taxon>Helicina</taxon>
        <taxon>Arionoidea</taxon>
        <taxon>Arionidae</taxon>
        <taxon>Arion</taxon>
    </lineage>
</organism>
<name>A0A0B6ZFL6_9EUPU</name>
<evidence type="ECO:0000313" key="1">
    <source>
        <dbReference type="EMBL" id="CEK67222.1"/>
    </source>
</evidence>
<protein>
    <submittedName>
        <fullName evidence="1">Uncharacterized protein</fullName>
    </submittedName>
</protein>
<dbReference type="AlphaFoldDB" id="A0A0B6ZFL6"/>